<reference evidence="2" key="3">
    <citation type="submission" date="2020-12" db="UniProtKB">
        <authorList>
            <consortium name="EnsemblPlants"/>
        </authorList>
    </citation>
    <scope>IDENTIFICATION</scope>
</reference>
<dbReference type="InParanoid" id="A0A2K1JR46"/>
<dbReference type="Proteomes" id="UP000006727">
    <property type="component" value="Chromosome 12"/>
</dbReference>
<dbReference type="AlphaFoldDB" id="A0A2K1JR46"/>
<accession>A0A2K1JR46</accession>
<dbReference type="Gramene" id="Pp3c12_17310V3.1">
    <property type="protein sequence ID" value="PAC:32973243.CDS.1"/>
    <property type="gene ID" value="Pp3c12_17310"/>
</dbReference>
<reference evidence="1 3" key="1">
    <citation type="journal article" date="2008" name="Science">
        <title>The Physcomitrella genome reveals evolutionary insights into the conquest of land by plants.</title>
        <authorList>
            <person name="Rensing S."/>
            <person name="Lang D."/>
            <person name="Zimmer A."/>
            <person name="Terry A."/>
            <person name="Salamov A."/>
            <person name="Shapiro H."/>
            <person name="Nishiyama T."/>
            <person name="Perroud P.-F."/>
            <person name="Lindquist E."/>
            <person name="Kamisugi Y."/>
            <person name="Tanahashi T."/>
            <person name="Sakakibara K."/>
            <person name="Fujita T."/>
            <person name="Oishi K."/>
            <person name="Shin-I T."/>
            <person name="Kuroki Y."/>
            <person name="Toyoda A."/>
            <person name="Suzuki Y."/>
            <person name="Hashimoto A."/>
            <person name="Yamaguchi K."/>
            <person name="Sugano A."/>
            <person name="Kohara Y."/>
            <person name="Fujiyama A."/>
            <person name="Anterola A."/>
            <person name="Aoki S."/>
            <person name="Ashton N."/>
            <person name="Barbazuk W.B."/>
            <person name="Barker E."/>
            <person name="Bennetzen J."/>
            <person name="Bezanilla M."/>
            <person name="Blankenship R."/>
            <person name="Cho S.H."/>
            <person name="Dutcher S."/>
            <person name="Estelle M."/>
            <person name="Fawcett J.A."/>
            <person name="Gundlach H."/>
            <person name="Hanada K."/>
            <person name="Heyl A."/>
            <person name="Hicks K.A."/>
            <person name="Hugh J."/>
            <person name="Lohr M."/>
            <person name="Mayer K."/>
            <person name="Melkozernov A."/>
            <person name="Murata T."/>
            <person name="Nelson D."/>
            <person name="Pils B."/>
            <person name="Prigge M."/>
            <person name="Reiss B."/>
            <person name="Renner T."/>
            <person name="Rombauts S."/>
            <person name="Rushton P."/>
            <person name="Sanderfoot A."/>
            <person name="Schween G."/>
            <person name="Shiu S.-H."/>
            <person name="Stueber K."/>
            <person name="Theodoulou F.L."/>
            <person name="Tu H."/>
            <person name="Van de Peer Y."/>
            <person name="Verrier P.J."/>
            <person name="Waters E."/>
            <person name="Wood A."/>
            <person name="Yang L."/>
            <person name="Cove D."/>
            <person name="Cuming A."/>
            <person name="Hasebe M."/>
            <person name="Lucas S."/>
            <person name="Mishler D.B."/>
            <person name="Reski R."/>
            <person name="Grigoriev I."/>
            <person name="Quatrano R.S."/>
            <person name="Boore J.L."/>
        </authorList>
    </citation>
    <scope>NUCLEOTIDE SEQUENCE [LARGE SCALE GENOMIC DNA]</scope>
    <source>
        <strain evidence="2 3">cv. Gransden 2004</strain>
    </source>
</reference>
<evidence type="ECO:0000313" key="2">
    <source>
        <dbReference type="EnsemblPlants" id="PAC:32973243.CDS.1"/>
    </source>
</evidence>
<keyword evidence="3" id="KW-1185">Reference proteome</keyword>
<organism evidence="1">
    <name type="scientific">Physcomitrium patens</name>
    <name type="common">Spreading-leaved earth moss</name>
    <name type="synonym">Physcomitrella patens</name>
    <dbReference type="NCBI Taxonomy" id="3218"/>
    <lineage>
        <taxon>Eukaryota</taxon>
        <taxon>Viridiplantae</taxon>
        <taxon>Streptophyta</taxon>
        <taxon>Embryophyta</taxon>
        <taxon>Bryophyta</taxon>
        <taxon>Bryophytina</taxon>
        <taxon>Bryopsida</taxon>
        <taxon>Funariidae</taxon>
        <taxon>Funariales</taxon>
        <taxon>Funariaceae</taxon>
        <taxon>Physcomitrium</taxon>
    </lineage>
</organism>
<dbReference type="EnsemblPlants" id="Pp3c12_17310V3.1">
    <property type="protein sequence ID" value="PAC:32973243.CDS.1"/>
    <property type="gene ID" value="Pp3c12_17310"/>
</dbReference>
<evidence type="ECO:0000313" key="1">
    <source>
        <dbReference type="EMBL" id="PNR44007.1"/>
    </source>
</evidence>
<reference evidence="1 3" key="2">
    <citation type="journal article" date="2018" name="Plant J.">
        <title>The Physcomitrella patens chromosome-scale assembly reveals moss genome structure and evolution.</title>
        <authorList>
            <person name="Lang D."/>
            <person name="Ullrich K.K."/>
            <person name="Murat F."/>
            <person name="Fuchs J."/>
            <person name="Jenkins J."/>
            <person name="Haas F.B."/>
            <person name="Piednoel M."/>
            <person name="Gundlach H."/>
            <person name="Van Bel M."/>
            <person name="Meyberg R."/>
            <person name="Vives C."/>
            <person name="Morata J."/>
            <person name="Symeonidi A."/>
            <person name="Hiss M."/>
            <person name="Muchero W."/>
            <person name="Kamisugi Y."/>
            <person name="Saleh O."/>
            <person name="Blanc G."/>
            <person name="Decker E.L."/>
            <person name="van Gessel N."/>
            <person name="Grimwood J."/>
            <person name="Hayes R.D."/>
            <person name="Graham S.W."/>
            <person name="Gunter L.E."/>
            <person name="McDaniel S.F."/>
            <person name="Hoernstein S.N.W."/>
            <person name="Larsson A."/>
            <person name="Li F.W."/>
            <person name="Perroud P.F."/>
            <person name="Phillips J."/>
            <person name="Ranjan P."/>
            <person name="Rokshar D.S."/>
            <person name="Rothfels C.J."/>
            <person name="Schneider L."/>
            <person name="Shu S."/>
            <person name="Stevenson D.W."/>
            <person name="Thummler F."/>
            <person name="Tillich M."/>
            <person name="Villarreal Aguilar J.C."/>
            <person name="Widiez T."/>
            <person name="Wong G.K."/>
            <person name="Wymore A."/>
            <person name="Zhang Y."/>
            <person name="Zimmer A.D."/>
            <person name="Quatrano R.S."/>
            <person name="Mayer K.F.X."/>
            <person name="Goodstein D."/>
            <person name="Casacuberta J.M."/>
            <person name="Vandepoele K."/>
            <person name="Reski R."/>
            <person name="Cuming A.C."/>
            <person name="Tuskan G.A."/>
            <person name="Maumus F."/>
            <person name="Salse J."/>
            <person name="Schmutz J."/>
            <person name="Rensing S.A."/>
        </authorList>
    </citation>
    <scope>NUCLEOTIDE SEQUENCE [LARGE SCALE GENOMIC DNA]</scope>
    <source>
        <strain evidence="2 3">cv. Gransden 2004</strain>
    </source>
</reference>
<gene>
    <name evidence="1" type="ORF">PHYPA_016390</name>
</gene>
<sequence>MNRQRSPRRVTALGLLPSFGTLLRTGNFPYFQFLLGMMIKRTVLSILAFLHDSDSRNLRIDTLLKLLNHPCKEPHKEHHYRCSLRYND</sequence>
<protein>
    <submittedName>
        <fullName evidence="1 2">Uncharacterized protein</fullName>
    </submittedName>
</protein>
<dbReference type="EMBL" id="ABEU02000012">
    <property type="protein sequence ID" value="PNR44007.1"/>
    <property type="molecule type" value="Genomic_DNA"/>
</dbReference>
<proteinExistence type="predicted"/>
<name>A0A2K1JR46_PHYPA</name>
<evidence type="ECO:0000313" key="3">
    <source>
        <dbReference type="Proteomes" id="UP000006727"/>
    </source>
</evidence>